<dbReference type="STRING" id="71717.A0A4Y7T8R2"/>
<keyword evidence="2 7" id="KW-0489">Methyltransferase</keyword>
<sequence length="560" mass="63435">MSSHLLRTAATHPFSIVGLADSVWNAVSERAIRASWGPVTGVAESIVLSLLQNISSGHLRVHTTHGQVYDFPASKASDTEAQAEIRVLNDAFWVRLCLMGDLGFSEAYMYGEVQCDDLVALFRVFLMNKPQLEQLDSSWSFLFTLPQKLTSYRFLNTLSNSRSNISAHYDISNEMFKGFLSKDMTYSCAIFSDLDGDLESPTTRDYASPCQRPTSHRRPTQIPSPPLSDTPSLSNSESYSAERGNSPSANASTSVNEALLEQKLAGQDYDELEEEDELYLAQLRKLDHIVERLKIPTDRPIRILEIGSGWGSMAIRIAQRYPLATTDTLTLSVQQQHLAQQRISLLGPRISDRITVHLMDYRAMPPEWEAAFDRVVSVEMIEAVGKEFLEVYWKTVDWAMKRENAAGVVQVITLPEARFEKYVREIDFIRKWVIFPGGFLPTVTLLVESLSTASNGRLVVDSISNIGPHYARTLREWCRRFTDHFDDVIKPALRAEHPTVMGSQRPDGDAGKAEEEIEVFKRKWIYYYRYCEVGFSTRTLGDHIITFTREGFEEYGCDAF</sequence>
<proteinExistence type="inferred from homology"/>
<evidence type="ECO:0000256" key="2">
    <source>
        <dbReference type="ARBA" id="ARBA00022603"/>
    </source>
</evidence>
<keyword evidence="4" id="KW-0949">S-adenosyl-L-methionine</keyword>
<protein>
    <submittedName>
        <fullName evidence="7">S-adenosyl-L-methionine-dependent methyltransferase</fullName>
    </submittedName>
</protein>
<organism evidence="7 8">
    <name type="scientific">Coprinellus micaceus</name>
    <name type="common">Glistening ink-cap mushroom</name>
    <name type="synonym">Coprinus micaceus</name>
    <dbReference type="NCBI Taxonomy" id="71717"/>
    <lineage>
        <taxon>Eukaryota</taxon>
        <taxon>Fungi</taxon>
        <taxon>Dikarya</taxon>
        <taxon>Basidiomycota</taxon>
        <taxon>Agaricomycotina</taxon>
        <taxon>Agaricomycetes</taxon>
        <taxon>Agaricomycetidae</taxon>
        <taxon>Agaricales</taxon>
        <taxon>Agaricineae</taxon>
        <taxon>Psathyrellaceae</taxon>
        <taxon>Coprinellus</taxon>
    </lineage>
</organism>
<name>A0A4Y7T8R2_COPMI</name>
<reference evidence="7 8" key="1">
    <citation type="journal article" date="2019" name="Nat. Ecol. Evol.">
        <title>Megaphylogeny resolves global patterns of mushroom evolution.</title>
        <authorList>
            <person name="Varga T."/>
            <person name="Krizsan K."/>
            <person name="Foldi C."/>
            <person name="Dima B."/>
            <person name="Sanchez-Garcia M."/>
            <person name="Sanchez-Ramirez S."/>
            <person name="Szollosi G.J."/>
            <person name="Szarkandi J.G."/>
            <person name="Papp V."/>
            <person name="Albert L."/>
            <person name="Andreopoulos W."/>
            <person name="Angelini C."/>
            <person name="Antonin V."/>
            <person name="Barry K.W."/>
            <person name="Bougher N.L."/>
            <person name="Buchanan P."/>
            <person name="Buyck B."/>
            <person name="Bense V."/>
            <person name="Catcheside P."/>
            <person name="Chovatia M."/>
            <person name="Cooper J."/>
            <person name="Damon W."/>
            <person name="Desjardin D."/>
            <person name="Finy P."/>
            <person name="Geml J."/>
            <person name="Haridas S."/>
            <person name="Hughes K."/>
            <person name="Justo A."/>
            <person name="Karasinski D."/>
            <person name="Kautmanova I."/>
            <person name="Kiss B."/>
            <person name="Kocsube S."/>
            <person name="Kotiranta H."/>
            <person name="LaButti K.M."/>
            <person name="Lechner B.E."/>
            <person name="Liimatainen K."/>
            <person name="Lipzen A."/>
            <person name="Lukacs Z."/>
            <person name="Mihaltcheva S."/>
            <person name="Morgado L.N."/>
            <person name="Niskanen T."/>
            <person name="Noordeloos M.E."/>
            <person name="Ohm R.A."/>
            <person name="Ortiz-Santana B."/>
            <person name="Ovrebo C."/>
            <person name="Racz N."/>
            <person name="Riley R."/>
            <person name="Savchenko A."/>
            <person name="Shiryaev A."/>
            <person name="Soop K."/>
            <person name="Spirin V."/>
            <person name="Szebenyi C."/>
            <person name="Tomsovsky M."/>
            <person name="Tulloss R.E."/>
            <person name="Uehling J."/>
            <person name="Grigoriev I.V."/>
            <person name="Vagvolgyi C."/>
            <person name="Papp T."/>
            <person name="Martin F.M."/>
            <person name="Miettinen O."/>
            <person name="Hibbett D.S."/>
            <person name="Nagy L.G."/>
        </authorList>
    </citation>
    <scope>NUCLEOTIDE SEQUENCE [LARGE SCALE GENOMIC DNA]</scope>
    <source>
        <strain evidence="7 8">FP101781</strain>
    </source>
</reference>
<comment type="similarity">
    <text evidence="1">Belongs to the CFA/CMAS family.</text>
</comment>
<dbReference type="PIRSF" id="PIRSF003085">
    <property type="entry name" value="CMAS"/>
    <property type="match status" value="1"/>
</dbReference>
<dbReference type="InterPro" id="IPR050723">
    <property type="entry name" value="CFA/CMAS"/>
</dbReference>
<evidence type="ECO:0000256" key="6">
    <source>
        <dbReference type="SAM" id="MobiDB-lite"/>
    </source>
</evidence>
<evidence type="ECO:0000256" key="1">
    <source>
        <dbReference type="ARBA" id="ARBA00010815"/>
    </source>
</evidence>
<feature type="region of interest" description="Disordered" evidence="6">
    <location>
        <begin position="200"/>
        <end position="255"/>
    </location>
</feature>
<dbReference type="PANTHER" id="PTHR43667:SF2">
    <property type="entry name" value="FATTY ACID C-METHYL TRANSFERASE"/>
    <property type="match status" value="1"/>
</dbReference>
<evidence type="ECO:0000256" key="5">
    <source>
        <dbReference type="ARBA" id="ARBA00023098"/>
    </source>
</evidence>
<dbReference type="GO" id="GO:0032259">
    <property type="term" value="P:methylation"/>
    <property type="evidence" value="ECO:0007669"/>
    <property type="project" value="UniProtKB-KW"/>
</dbReference>
<dbReference type="SUPFAM" id="SSF53335">
    <property type="entry name" value="S-adenosyl-L-methionine-dependent methyltransferases"/>
    <property type="match status" value="1"/>
</dbReference>
<comment type="caution">
    <text evidence="7">The sequence shown here is derived from an EMBL/GenBank/DDBJ whole genome shotgun (WGS) entry which is preliminary data.</text>
</comment>
<dbReference type="GO" id="GO:0008168">
    <property type="term" value="F:methyltransferase activity"/>
    <property type="evidence" value="ECO:0007669"/>
    <property type="project" value="UniProtKB-KW"/>
</dbReference>
<keyword evidence="5" id="KW-0443">Lipid metabolism</keyword>
<evidence type="ECO:0000313" key="8">
    <source>
        <dbReference type="Proteomes" id="UP000298030"/>
    </source>
</evidence>
<evidence type="ECO:0000313" key="7">
    <source>
        <dbReference type="EMBL" id="TEB30567.1"/>
    </source>
</evidence>
<dbReference type="InterPro" id="IPR003333">
    <property type="entry name" value="CMAS"/>
</dbReference>
<dbReference type="Pfam" id="PF02353">
    <property type="entry name" value="CMAS"/>
    <property type="match status" value="2"/>
</dbReference>
<evidence type="ECO:0000256" key="4">
    <source>
        <dbReference type="ARBA" id="ARBA00022691"/>
    </source>
</evidence>
<dbReference type="EMBL" id="QPFP01000022">
    <property type="protein sequence ID" value="TEB30567.1"/>
    <property type="molecule type" value="Genomic_DNA"/>
</dbReference>
<feature type="compositionally biased region" description="Polar residues" evidence="6">
    <location>
        <begin position="237"/>
        <end position="255"/>
    </location>
</feature>
<dbReference type="Proteomes" id="UP000298030">
    <property type="component" value="Unassembled WGS sequence"/>
</dbReference>
<accession>A0A4Y7T8R2</accession>
<keyword evidence="8" id="KW-1185">Reference proteome</keyword>
<dbReference type="AlphaFoldDB" id="A0A4Y7T8R2"/>
<dbReference type="GO" id="GO:0008610">
    <property type="term" value="P:lipid biosynthetic process"/>
    <property type="evidence" value="ECO:0007669"/>
    <property type="project" value="InterPro"/>
</dbReference>
<dbReference type="InterPro" id="IPR029063">
    <property type="entry name" value="SAM-dependent_MTases_sf"/>
</dbReference>
<evidence type="ECO:0000256" key="3">
    <source>
        <dbReference type="ARBA" id="ARBA00022679"/>
    </source>
</evidence>
<keyword evidence="3 7" id="KW-0808">Transferase</keyword>
<dbReference type="OrthoDB" id="8300214at2759"/>
<dbReference type="Gene3D" id="3.40.50.150">
    <property type="entry name" value="Vaccinia Virus protein VP39"/>
    <property type="match status" value="1"/>
</dbReference>
<dbReference type="PANTHER" id="PTHR43667">
    <property type="entry name" value="CYCLOPROPANE-FATTY-ACYL-PHOSPHOLIPID SYNTHASE"/>
    <property type="match status" value="1"/>
</dbReference>
<gene>
    <name evidence="7" type="ORF">FA13DRAFT_1755010</name>
</gene>